<gene>
    <name evidence="2" type="primary">Btn3a3_1</name>
    <name evidence="2" type="ORF">PITSOR_R11643</name>
</gene>
<dbReference type="Proteomes" id="UP000633448">
    <property type="component" value="Unassembled WGS sequence"/>
</dbReference>
<dbReference type="InterPro" id="IPR043136">
    <property type="entry name" value="B30.2/SPRY_sf"/>
</dbReference>
<evidence type="ECO:0000259" key="1">
    <source>
        <dbReference type="PROSITE" id="PS50188"/>
    </source>
</evidence>
<reference evidence="2" key="1">
    <citation type="submission" date="2019-10" db="EMBL/GenBank/DDBJ databases">
        <title>Bird 10,000 Genomes (B10K) Project - Family phase.</title>
        <authorList>
            <person name="Zhang G."/>
        </authorList>
    </citation>
    <scope>NUCLEOTIDE SEQUENCE</scope>
    <source>
        <strain evidence="2">B10K-DU-002-53</strain>
        <tissue evidence="2">Muscle</tissue>
    </source>
</reference>
<dbReference type="PANTHER" id="PTHR24103">
    <property type="entry name" value="E3 UBIQUITIN-PROTEIN LIGASE TRIM"/>
    <property type="match status" value="1"/>
</dbReference>
<comment type="caution">
    <text evidence="2">The sequence shown here is derived from an EMBL/GenBank/DDBJ whole genome shotgun (WGS) entry which is preliminary data.</text>
</comment>
<dbReference type="Pfam" id="PF13765">
    <property type="entry name" value="PRY"/>
    <property type="match status" value="1"/>
</dbReference>
<evidence type="ECO:0000313" key="2">
    <source>
        <dbReference type="EMBL" id="NWI90842.1"/>
    </source>
</evidence>
<dbReference type="Gene3D" id="2.60.120.920">
    <property type="match status" value="1"/>
</dbReference>
<dbReference type="PRINTS" id="PR01407">
    <property type="entry name" value="BUTYPHLNCDUF"/>
</dbReference>
<dbReference type="SMART" id="SM00589">
    <property type="entry name" value="PRY"/>
    <property type="match status" value="1"/>
</dbReference>
<dbReference type="SUPFAM" id="SSF49899">
    <property type="entry name" value="Concanavalin A-like lectins/glucanases"/>
    <property type="match status" value="1"/>
</dbReference>
<dbReference type="InterPro" id="IPR013320">
    <property type="entry name" value="ConA-like_dom_sf"/>
</dbReference>
<name>A0A851FDB3_PITSO</name>
<protein>
    <submittedName>
        <fullName evidence="2">BT3A3 protein</fullName>
    </submittedName>
</protein>
<dbReference type="InterPro" id="IPR003879">
    <property type="entry name" value="Butyrophylin_SPRY"/>
</dbReference>
<dbReference type="FunFam" id="2.60.120.920:FF:000004">
    <property type="entry name" value="Butyrophilin subfamily 1 member A1"/>
    <property type="match status" value="1"/>
</dbReference>
<organism evidence="2 3">
    <name type="scientific">Pitta sordida</name>
    <name type="common">Hooded pitta</name>
    <dbReference type="NCBI Taxonomy" id="9163"/>
    <lineage>
        <taxon>Eukaryota</taxon>
        <taxon>Metazoa</taxon>
        <taxon>Chordata</taxon>
        <taxon>Craniata</taxon>
        <taxon>Vertebrata</taxon>
        <taxon>Euteleostomi</taxon>
        <taxon>Archelosauria</taxon>
        <taxon>Archosauria</taxon>
        <taxon>Dinosauria</taxon>
        <taxon>Saurischia</taxon>
        <taxon>Theropoda</taxon>
        <taxon>Coelurosauria</taxon>
        <taxon>Aves</taxon>
        <taxon>Neognathae</taxon>
        <taxon>Neoaves</taxon>
        <taxon>Telluraves</taxon>
        <taxon>Australaves</taxon>
        <taxon>Passeriformes</taxon>
        <taxon>Pittidae</taxon>
        <taxon>Pitta</taxon>
    </lineage>
</organism>
<accession>A0A851FDB3</accession>
<evidence type="ECO:0000313" key="3">
    <source>
        <dbReference type="Proteomes" id="UP000633448"/>
    </source>
</evidence>
<dbReference type="EMBL" id="WEKX01013974">
    <property type="protein sequence ID" value="NWI90842.1"/>
    <property type="molecule type" value="Genomic_DNA"/>
</dbReference>
<dbReference type="AlphaFoldDB" id="A0A851FDB3"/>
<dbReference type="InterPro" id="IPR050143">
    <property type="entry name" value="TRIM/RBCC"/>
</dbReference>
<dbReference type="OrthoDB" id="6105938at2759"/>
<proteinExistence type="predicted"/>
<dbReference type="Pfam" id="PF00622">
    <property type="entry name" value="SPRY"/>
    <property type="match status" value="1"/>
</dbReference>
<feature type="non-terminal residue" evidence="2">
    <location>
        <position position="145"/>
    </location>
</feature>
<dbReference type="PROSITE" id="PS50188">
    <property type="entry name" value="B302_SPRY"/>
    <property type="match status" value="1"/>
</dbReference>
<sequence>DVVLDPDTAHCDLVVSDDGKSVKRGDKRQDIPDIPQRFKKRCCVMGREGFTSGRCYWEVEVVDAGGWTVGVCRVDVTRNDPTNFKPEEGIWTVGLWAGQLKAHTSPHFIHLPEIQTPRWIRVSLDYEEGRVAFFSVDNGSPIFTF</sequence>
<keyword evidence="3" id="KW-1185">Reference proteome</keyword>
<feature type="domain" description="B30.2/SPRY" evidence="1">
    <location>
        <begin position="1"/>
        <end position="145"/>
    </location>
</feature>
<dbReference type="InterPro" id="IPR003877">
    <property type="entry name" value="SPRY_dom"/>
</dbReference>
<dbReference type="InterPro" id="IPR001870">
    <property type="entry name" value="B30.2/SPRY"/>
</dbReference>
<feature type="non-terminal residue" evidence="2">
    <location>
        <position position="1"/>
    </location>
</feature>
<dbReference type="InterPro" id="IPR006574">
    <property type="entry name" value="PRY"/>
</dbReference>